<gene>
    <name evidence="5" type="ORF">EV192_107283</name>
</gene>
<evidence type="ECO:0000256" key="1">
    <source>
        <dbReference type="ARBA" id="ARBA00007592"/>
    </source>
</evidence>
<dbReference type="InterPro" id="IPR013785">
    <property type="entry name" value="Aldolase_TIM"/>
</dbReference>
<keyword evidence="6" id="KW-1185">Reference proteome</keyword>
<feature type="binding site" evidence="4">
    <location>
        <position position="211"/>
    </location>
    <ligand>
        <name>pyruvate</name>
        <dbReference type="ChEBI" id="CHEBI:15361"/>
    </ligand>
</feature>
<dbReference type="OrthoDB" id="9778880at2"/>
<dbReference type="GO" id="GO:0008840">
    <property type="term" value="F:4-hydroxy-tetrahydrodipicolinate synthase activity"/>
    <property type="evidence" value="ECO:0007669"/>
    <property type="project" value="TreeGrafter"/>
</dbReference>
<evidence type="ECO:0000313" key="6">
    <source>
        <dbReference type="Proteomes" id="UP000295680"/>
    </source>
</evidence>
<dbReference type="RefSeq" id="WP_132121997.1">
    <property type="nucleotide sequence ID" value="NZ_SLWS01000007.1"/>
</dbReference>
<dbReference type="InterPro" id="IPR002220">
    <property type="entry name" value="DapA-like"/>
</dbReference>
<evidence type="ECO:0000256" key="4">
    <source>
        <dbReference type="PIRSR" id="PIRSR001365-2"/>
    </source>
</evidence>
<dbReference type="Proteomes" id="UP000295680">
    <property type="component" value="Unassembled WGS sequence"/>
</dbReference>
<dbReference type="GO" id="GO:0005829">
    <property type="term" value="C:cytosol"/>
    <property type="evidence" value="ECO:0007669"/>
    <property type="project" value="TreeGrafter"/>
</dbReference>
<dbReference type="PANTHER" id="PTHR12128">
    <property type="entry name" value="DIHYDRODIPICOLINATE SYNTHASE"/>
    <property type="match status" value="1"/>
</dbReference>
<dbReference type="PIRSF" id="PIRSF001365">
    <property type="entry name" value="DHDPS"/>
    <property type="match status" value="1"/>
</dbReference>
<dbReference type="PANTHER" id="PTHR12128:SF66">
    <property type="entry name" value="4-HYDROXY-2-OXOGLUTARATE ALDOLASE, MITOCHONDRIAL"/>
    <property type="match status" value="1"/>
</dbReference>
<name>A0A4V2S6F7_9PSEU</name>
<sequence>MKVAGNSISGVLAVFQTPFDDADRIDRAALENQFDWLFGNGADGVVFAMVSEVLRMSSEERADVAALTCKLAAGRGATVISVGAESAAVAIRYAKQAQDAGADAVMATPPALFPAGGDELLRYFLGIGEAVDVPLIVQDASGYVGMSLSIDLQARLHAELGDRVMFKPEAPPIGPRLTKLRDATGGRARVFEGTGGLHLIDSYRRGAVGTMPAGDVVWALSALWRALRADDYDRAYRIGGPLAQLVSLQTSLDSFVAIEKHLLVRQGVLPSAAMRGPVSDVIDAQMYQEAERLMSLLRAAVDGG</sequence>
<comment type="similarity">
    <text evidence="1 3">Belongs to the DapA family.</text>
</comment>
<dbReference type="AlphaFoldDB" id="A0A4V2S6F7"/>
<comment type="caution">
    <text evidence="5">The sequence shown here is derived from an EMBL/GenBank/DDBJ whole genome shotgun (WGS) entry which is preliminary data.</text>
</comment>
<proteinExistence type="inferred from homology"/>
<evidence type="ECO:0000256" key="2">
    <source>
        <dbReference type="ARBA" id="ARBA00023239"/>
    </source>
</evidence>
<protein>
    <submittedName>
        <fullName evidence="5">4-hydroxy-tetrahydrodipicolinate synthase</fullName>
    </submittedName>
</protein>
<dbReference type="SUPFAM" id="SSF51569">
    <property type="entry name" value="Aldolase"/>
    <property type="match status" value="1"/>
</dbReference>
<accession>A0A4V2S6F7</accession>
<keyword evidence="2 3" id="KW-0456">Lyase</keyword>
<reference evidence="5 6" key="1">
    <citation type="submission" date="2019-03" db="EMBL/GenBank/DDBJ databases">
        <title>Genomic Encyclopedia of Type Strains, Phase IV (KMG-IV): sequencing the most valuable type-strain genomes for metagenomic binning, comparative biology and taxonomic classification.</title>
        <authorList>
            <person name="Goeker M."/>
        </authorList>
    </citation>
    <scope>NUCLEOTIDE SEQUENCE [LARGE SCALE GENOMIC DNA]</scope>
    <source>
        <strain evidence="5 6">DSM 45934</strain>
    </source>
</reference>
<evidence type="ECO:0000313" key="5">
    <source>
        <dbReference type="EMBL" id="TCO55860.1"/>
    </source>
</evidence>
<dbReference type="SMART" id="SM01130">
    <property type="entry name" value="DHDPS"/>
    <property type="match status" value="1"/>
</dbReference>
<dbReference type="Pfam" id="PF00701">
    <property type="entry name" value="DHDPS"/>
    <property type="match status" value="1"/>
</dbReference>
<dbReference type="EMBL" id="SLWS01000007">
    <property type="protein sequence ID" value="TCO55860.1"/>
    <property type="molecule type" value="Genomic_DNA"/>
</dbReference>
<organism evidence="5 6">
    <name type="scientific">Actinocrispum wychmicini</name>
    <dbReference type="NCBI Taxonomy" id="1213861"/>
    <lineage>
        <taxon>Bacteria</taxon>
        <taxon>Bacillati</taxon>
        <taxon>Actinomycetota</taxon>
        <taxon>Actinomycetes</taxon>
        <taxon>Pseudonocardiales</taxon>
        <taxon>Pseudonocardiaceae</taxon>
        <taxon>Actinocrispum</taxon>
    </lineage>
</organism>
<dbReference type="CDD" id="cd00408">
    <property type="entry name" value="DHDPS-like"/>
    <property type="match status" value="1"/>
</dbReference>
<dbReference type="Gene3D" id="3.20.20.70">
    <property type="entry name" value="Aldolase class I"/>
    <property type="match status" value="1"/>
</dbReference>
<evidence type="ECO:0000256" key="3">
    <source>
        <dbReference type="PIRNR" id="PIRNR001365"/>
    </source>
</evidence>